<evidence type="ECO:0000313" key="2">
    <source>
        <dbReference type="Proteomes" id="UP000076882"/>
    </source>
</evidence>
<dbReference type="Proteomes" id="UP000076882">
    <property type="component" value="Unassembled WGS sequence"/>
</dbReference>
<gene>
    <name evidence="1" type="ORF">Lp19_3200</name>
</gene>
<dbReference type="EMBL" id="LUXM01000040">
    <property type="protein sequence ID" value="KZU91914.1"/>
    <property type="molecule type" value="Genomic_DNA"/>
</dbReference>
<proteinExistence type="predicted"/>
<sequence length="54" mass="5940">MAILTSAVECRCAVTVNQKTERRNVKIPGAQFFWLTTQSATLTLIATSPRLQSS</sequence>
<name>A0A165R2K8_LACPN</name>
<reference evidence="1 2" key="1">
    <citation type="submission" date="2016-03" db="EMBL/GenBank/DDBJ databases">
        <title>Comparative genomics of 54 Lactobacillus plantarum strains reveals genomic uncoupling from niche constraints.</title>
        <authorList>
            <person name="Martino M.E."/>
        </authorList>
    </citation>
    <scope>NUCLEOTIDE SEQUENCE [LARGE SCALE GENOMIC DNA]</scope>
    <source>
        <strain evidence="1 2">19.1</strain>
    </source>
</reference>
<accession>A0A165R2K8</accession>
<protein>
    <submittedName>
        <fullName evidence="1">Uncharacterized protein</fullName>
    </submittedName>
</protein>
<dbReference type="AlphaFoldDB" id="A0A165R2K8"/>
<evidence type="ECO:0000313" key="1">
    <source>
        <dbReference type="EMBL" id="KZU91914.1"/>
    </source>
</evidence>
<organism evidence="1 2">
    <name type="scientific">Lactiplantibacillus plantarum</name>
    <name type="common">Lactobacillus plantarum</name>
    <dbReference type="NCBI Taxonomy" id="1590"/>
    <lineage>
        <taxon>Bacteria</taxon>
        <taxon>Bacillati</taxon>
        <taxon>Bacillota</taxon>
        <taxon>Bacilli</taxon>
        <taxon>Lactobacillales</taxon>
        <taxon>Lactobacillaceae</taxon>
        <taxon>Lactiplantibacillus</taxon>
    </lineage>
</organism>
<comment type="caution">
    <text evidence="1">The sequence shown here is derived from an EMBL/GenBank/DDBJ whole genome shotgun (WGS) entry which is preliminary data.</text>
</comment>